<gene>
    <name evidence="10" type="ORF">FCM35_KLT19858</name>
</gene>
<dbReference type="InterPro" id="IPR027417">
    <property type="entry name" value="P-loop_NTPase"/>
</dbReference>
<proteinExistence type="inferred from homology"/>
<dbReference type="Pfam" id="PF00004">
    <property type="entry name" value="AAA"/>
    <property type="match status" value="1"/>
</dbReference>
<dbReference type="Gene3D" id="3.40.50.300">
    <property type="entry name" value="P-loop containing nucleotide triphosphate hydrolases"/>
    <property type="match status" value="1"/>
</dbReference>
<evidence type="ECO:0000256" key="4">
    <source>
        <dbReference type="ARBA" id="ARBA00022763"/>
    </source>
</evidence>
<reference evidence="10" key="1">
    <citation type="submission" date="2020-01" db="EMBL/GenBank/DDBJ databases">
        <title>Genome sequence of Kobresia littledalei, the first chromosome-level genome in the family Cyperaceae.</title>
        <authorList>
            <person name="Qu G."/>
        </authorList>
    </citation>
    <scope>NUCLEOTIDE SEQUENCE</scope>
    <source>
        <strain evidence="10">C.B.Clarke</strain>
        <tissue evidence="10">Leaf</tissue>
    </source>
</reference>
<sequence>MEEAVDQAITCCPPEATRRRSVQMKLCFGIPKSNEENAKVEKVAESPKKRKGRSNSKDDAVPLEDVEGPTLDSHKEVTIGLRSEASEPHYFCIQLYENSKLSAGKQMHPIFANRMRNNIGAEATPDYLTPKDKSSISCCPPIHVHDSPPKCDDLLNWSNWTFKEAPSLDKSHLPLETSCSFFEGTVKPLTLESGLSKETRLAGFSVDAIATPNIQLSSELAPICTFKGDSDSLLWTDKYRPENASQVCGNSESVSYLSEWLKGWNERGRKSITNFKTTEEISEDSCSSWLNNALLITGPVGSGKSAAVYACAKEQGFNIVEVNSSDLRNGAHIKQKFGEATESHGLGKWNNGTVKQVAVNKTLVLFEDVDAVFKEDRSFISAICQLADSTKWPIVLTSNNKKPVLPRRLSRLVLEFNRPSSEELLLHVQKICALEKAGIPIPLLKHAIDYCFSDIRRTIMLLQFWCQKGSSSRPIRSVEDTWNSLRNRHEESKACMTSDSKMEDLISEMDLLVTGCSPLIYDMLDQSLAPSDEPDDFSRLLTTSFSSEEILHGGLAPNKLRSSLSHISSHRQQQQESSLYNAVLPIVPRNLSLSLRGPSFHEYISSTSQISKLEFSRLSQNELCGSSRTRR</sequence>
<feature type="region of interest" description="Disordered" evidence="8">
    <location>
        <begin position="36"/>
        <end position="71"/>
    </location>
</feature>
<dbReference type="GO" id="GO:0033314">
    <property type="term" value="P:mitotic DNA replication checkpoint signaling"/>
    <property type="evidence" value="ECO:0007669"/>
    <property type="project" value="TreeGrafter"/>
</dbReference>
<dbReference type="InterPro" id="IPR003593">
    <property type="entry name" value="AAA+_ATPase"/>
</dbReference>
<dbReference type="GO" id="GO:0005634">
    <property type="term" value="C:nucleus"/>
    <property type="evidence" value="ECO:0007669"/>
    <property type="project" value="UniProtKB-SubCell"/>
</dbReference>
<dbReference type="OrthoDB" id="9996895at2759"/>
<evidence type="ECO:0000256" key="5">
    <source>
        <dbReference type="ARBA" id="ARBA00022840"/>
    </source>
</evidence>
<dbReference type="PANTHER" id="PTHR12172:SF1">
    <property type="entry name" value="P-LOOP CONTAINING NUCLEOSIDE TRIPHOSPHATE HYDROLASES SUPERFAMILY PROTEIN"/>
    <property type="match status" value="1"/>
</dbReference>
<dbReference type="EMBL" id="SWLB01000008">
    <property type="protein sequence ID" value="KAF3335351.1"/>
    <property type="molecule type" value="Genomic_DNA"/>
</dbReference>
<evidence type="ECO:0000256" key="8">
    <source>
        <dbReference type="SAM" id="MobiDB-lite"/>
    </source>
</evidence>
<comment type="caution">
    <text evidence="10">The sequence shown here is derived from an EMBL/GenBank/DDBJ whole genome shotgun (WGS) entry which is preliminary data.</text>
</comment>
<protein>
    <submittedName>
        <fullName evidence="10">Replication factor C large subunit</fullName>
    </submittedName>
</protein>
<evidence type="ECO:0000313" key="11">
    <source>
        <dbReference type="Proteomes" id="UP000623129"/>
    </source>
</evidence>
<dbReference type="CDD" id="cd00009">
    <property type="entry name" value="AAA"/>
    <property type="match status" value="1"/>
</dbReference>
<evidence type="ECO:0000256" key="2">
    <source>
        <dbReference type="ARBA" id="ARBA00006168"/>
    </source>
</evidence>
<comment type="similarity">
    <text evidence="2">Belongs to the rad17/RAD24 family.</text>
</comment>
<keyword evidence="7" id="KW-0131">Cell cycle</keyword>
<keyword evidence="5" id="KW-0067">ATP-binding</keyword>
<feature type="compositionally biased region" description="Basic and acidic residues" evidence="8">
    <location>
        <begin position="36"/>
        <end position="47"/>
    </location>
</feature>
<name>A0A833VDZ0_9POAL</name>
<dbReference type="GO" id="GO:0006281">
    <property type="term" value="P:DNA repair"/>
    <property type="evidence" value="ECO:0007669"/>
    <property type="project" value="InterPro"/>
</dbReference>
<dbReference type="Proteomes" id="UP000623129">
    <property type="component" value="Unassembled WGS sequence"/>
</dbReference>
<comment type="subcellular location">
    <subcellularLocation>
        <location evidence="1">Nucleus</location>
    </subcellularLocation>
</comment>
<dbReference type="InterPro" id="IPR004582">
    <property type="entry name" value="Checkpoint_prot_Rad17_Rad24"/>
</dbReference>
<accession>A0A833VDZ0</accession>
<dbReference type="SMART" id="SM00382">
    <property type="entry name" value="AAA"/>
    <property type="match status" value="1"/>
</dbReference>
<keyword evidence="4" id="KW-0227">DNA damage</keyword>
<keyword evidence="6" id="KW-0539">Nucleus</keyword>
<evidence type="ECO:0000256" key="6">
    <source>
        <dbReference type="ARBA" id="ARBA00023242"/>
    </source>
</evidence>
<evidence type="ECO:0000256" key="1">
    <source>
        <dbReference type="ARBA" id="ARBA00004123"/>
    </source>
</evidence>
<dbReference type="SUPFAM" id="SSF52540">
    <property type="entry name" value="P-loop containing nucleoside triphosphate hydrolases"/>
    <property type="match status" value="1"/>
</dbReference>
<evidence type="ECO:0000313" key="10">
    <source>
        <dbReference type="EMBL" id="KAF3335351.1"/>
    </source>
</evidence>
<dbReference type="GO" id="GO:0005524">
    <property type="term" value="F:ATP binding"/>
    <property type="evidence" value="ECO:0007669"/>
    <property type="project" value="UniProtKB-KW"/>
</dbReference>
<dbReference type="AlphaFoldDB" id="A0A833VDZ0"/>
<organism evidence="10 11">
    <name type="scientific">Carex littledalei</name>
    <dbReference type="NCBI Taxonomy" id="544730"/>
    <lineage>
        <taxon>Eukaryota</taxon>
        <taxon>Viridiplantae</taxon>
        <taxon>Streptophyta</taxon>
        <taxon>Embryophyta</taxon>
        <taxon>Tracheophyta</taxon>
        <taxon>Spermatophyta</taxon>
        <taxon>Magnoliopsida</taxon>
        <taxon>Liliopsida</taxon>
        <taxon>Poales</taxon>
        <taxon>Cyperaceae</taxon>
        <taxon>Cyperoideae</taxon>
        <taxon>Cariceae</taxon>
        <taxon>Carex</taxon>
        <taxon>Carex subgen. Euthyceras</taxon>
    </lineage>
</organism>
<dbReference type="GO" id="GO:0016887">
    <property type="term" value="F:ATP hydrolysis activity"/>
    <property type="evidence" value="ECO:0007669"/>
    <property type="project" value="InterPro"/>
</dbReference>
<dbReference type="InterPro" id="IPR003959">
    <property type="entry name" value="ATPase_AAA_core"/>
</dbReference>
<evidence type="ECO:0000259" key="9">
    <source>
        <dbReference type="SMART" id="SM00382"/>
    </source>
</evidence>
<dbReference type="GO" id="GO:0003689">
    <property type="term" value="F:DNA clamp loader activity"/>
    <property type="evidence" value="ECO:0007669"/>
    <property type="project" value="TreeGrafter"/>
</dbReference>
<dbReference type="PANTHER" id="PTHR12172">
    <property type="entry name" value="CELL CYCLE CHECKPOINT PROTEIN RAD17"/>
    <property type="match status" value="1"/>
</dbReference>
<dbReference type="GO" id="GO:0000077">
    <property type="term" value="P:DNA damage checkpoint signaling"/>
    <property type="evidence" value="ECO:0007669"/>
    <property type="project" value="TreeGrafter"/>
</dbReference>
<evidence type="ECO:0000256" key="3">
    <source>
        <dbReference type="ARBA" id="ARBA00022741"/>
    </source>
</evidence>
<evidence type="ECO:0000256" key="7">
    <source>
        <dbReference type="ARBA" id="ARBA00023306"/>
    </source>
</evidence>
<keyword evidence="11" id="KW-1185">Reference proteome</keyword>
<feature type="domain" description="AAA+ ATPase" evidence="9">
    <location>
        <begin position="290"/>
        <end position="420"/>
    </location>
</feature>
<keyword evidence="3" id="KW-0547">Nucleotide-binding</keyword>
<dbReference type="GO" id="GO:0003682">
    <property type="term" value="F:chromatin binding"/>
    <property type="evidence" value="ECO:0007669"/>
    <property type="project" value="TreeGrafter"/>
</dbReference>